<organism evidence="1 2">
    <name type="scientific">Streblomastix strix</name>
    <dbReference type="NCBI Taxonomy" id="222440"/>
    <lineage>
        <taxon>Eukaryota</taxon>
        <taxon>Metamonada</taxon>
        <taxon>Preaxostyla</taxon>
        <taxon>Oxymonadida</taxon>
        <taxon>Streblomastigidae</taxon>
        <taxon>Streblomastix</taxon>
    </lineage>
</organism>
<comment type="caution">
    <text evidence="1">The sequence shown here is derived from an EMBL/GenBank/DDBJ whole genome shotgun (WGS) entry which is preliminary data.</text>
</comment>
<name>A0A5J4WVN6_9EUKA</name>
<gene>
    <name evidence="1" type="ORF">EZS28_005414</name>
</gene>
<proteinExistence type="predicted"/>
<reference evidence="1 2" key="1">
    <citation type="submission" date="2019-03" db="EMBL/GenBank/DDBJ databases">
        <title>Single cell metagenomics reveals metabolic interactions within the superorganism composed of flagellate Streblomastix strix and complex community of Bacteroidetes bacteria on its surface.</title>
        <authorList>
            <person name="Treitli S.C."/>
            <person name="Kolisko M."/>
            <person name="Husnik F."/>
            <person name="Keeling P."/>
            <person name="Hampl V."/>
        </authorList>
    </citation>
    <scope>NUCLEOTIDE SEQUENCE [LARGE SCALE GENOMIC DNA]</scope>
    <source>
        <strain evidence="1">ST1C</strain>
    </source>
</reference>
<dbReference type="AlphaFoldDB" id="A0A5J4WVN6"/>
<evidence type="ECO:0000313" key="1">
    <source>
        <dbReference type="EMBL" id="KAA6399064.1"/>
    </source>
</evidence>
<sequence length="104" mass="11818">MNIGGNSLSSPKGDYCRTFHSQTLVSIYNFEIAKQTARTGCSIEQPIPIGRPFENQESEPLSKYVVKMPMHCSHTFAKEYVSIQLRIILMLTTETRTVTQLTYL</sequence>
<dbReference type="Proteomes" id="UP000324800">
    <property type="component" value="Unassembled WGS sequence"/>
</dbReference>
<accession>A0A5J4WVN6</accession>
<evidence type="ECO:0000313" key="2">
    <source>
        <dbReference type="Proteomes" id="UP000324800"/>
    </source>
</evidence>
<dbReference type="EMBL" id="SNRW01000827">
    <property type="protein sequence ID" value="KAA6399064.1"/>
    <property type="molecule type" value="Genomic_DNA"/>
</dbReference>
<protein>
    <submittedName>
        <fullName evidence="1">Uncharacterized protein</fullName>
    </submittedName>
</protein>